<comment type="similarity">
    <text evidence="1">Belongs to the ROK (NagC/XylR) family.</text>
</comment>
<proteinExistence type="inferred from homology"/>
<evidence type="ECO:0000313" key="2">
    <source>
        <dbReference type="EMBL" id="BDR52222.1"/>
    </source>
</evidence>
<dbReference type="Gene3D" id="3.30.420.40">
    <property type="match status" value="2"/>
</dbReference>
<evidence type="ECO:0000313" key="3">
    <source>
        <dbReference type="Proteomes" id="UP001321766"/>
    </source>
</evidence>
<dbReference type="InterPro" id="IPR043129">
    <property type="entry name" value="ATPase_NBD"/>
</dbReference>
<dbReference type="PANTHER" id="PTHR18964:SF149">
    <property type="entry name" value="BIFUNCTIONAL UDP-N-ACETYLGLUCOSAMINE 2-EPIMERASE_N-ACETYLMANNOSAMINE KINASE"/>
    <property type="match status" value="1"/>
</dbReference>
<dbReference type="PANTHER" id="PTHR18964">
    <property type="entry name" value="ROK (REPRESSOR, ORF, KINASE) FAMILY"/>
    <property type="match status" value="1"/>
</dbReference>
<dbReference type="InterPro" id="IPR036388">
    <property type="entry name" value="WH-like_DNA-bd_sf"/>
</dbReference>
<dbReference type="SUPFAM" id="SSF53067">
    <property type="entry name" value="Actin-like ATPase domain"/>
    <property type="match status" value="1"/>
</dbReference>
<keyword evidence="3" id="KW-1185">Reference proteome</keyword>
<dbReference type="InterPro" id="IPR036390">
    <property type="entry name" value="WH_DNA-bd_sf"/>
</dbReference>
<dbReference type="SUPFAM" id="SSF46785">
    <property type="entry name" value="Winged helix' DNA-binding domain"/>
    <property type="match status" value="1"/>
</dbReference>
<accession>A0ABN6SAC2</accession>
<dbReference type="InterPro" id="IPR000600">
    <property type="entry name" value="ROK"/>
</dbReference>
<dbReference type="EMBL" id="AP026798">
    <property type="protein sequence ID" value="BDR52222.1"/>
    <property type="molecule type" value="Genomic_DNA"/>
</dbReference>
<evidence type="ECO:0000256" key="1">
    <source>
        <dbReference type="ARBA" id="ARBA00006479"/>
    </source>
</evidence>
<gene>
    <name evidence="2" type="ORF">KIM372_01290</name>
</gene>
<name>A0ABN6SAC2_9BIFI</name>
<dbReference type="Pfam" id="PF00480">
    <property type="entry name" value="ROK"/>
    <property type="match status" value="1"/>
</dbReference>
<sequence length="389" mass="41072">MRAKWFWQSGQSGKGVLMTDNVKTLSKAIPESVRRHNRSVLLQLLYPDRALTRADLARASGLTRVAVSDIVARLLEEGLLAQMGPSPASGPGKRGRLLKIDPMSRNIITMDLSAPYVFRGAVMNLLGQVLARDEIALGAFEHAPIGLVGQLYDSLAWRAQAPILGVGIASPGVVGASGVVDDALNLGWVKVDLKEYVGQHTAAPVLVENDANAEAIAEQQFGSGGEDLLLVHLAQGVGAGIVVGGQLVRGRNRASGEIGHIVVDSQGPLCRCGKRGCLETYLAVPRLIEQVEGQPSQARATLARAGHLLGRALSMPVGLLDLPQIAIMGPARVANQTFIGALAQTLNDSLATKFHAPVIVRRSVLGEDAALLGACAQVIEQQLYADSRA</sequence>
<dbReference type="Proteomes" id="UP001321766">
    <property type="component" value="Chromosome"/>
</dbReference>
<dbReference type="Gene3D" id="1.10.10.10">
    <property type="entry name" value="Winged helix-like DNA-binding domain superfamily/Winged helix DNA-binding domain"/>
    <property type="match status" value="1"/>
</dbReference>
<protein>
    <submittedName>
        <fullName evidence="2">NagC family transcriptional regulator</fullName>
    </submittedName>
</protein>
<reference evidence="2 3" key="1">
    <citation type="journal article" date="2023" name="Microbiol. Spectr.">
        <title>Symbiosis of Carpenter Bees with Uncharacterized Lactic Acid Bacteria Showing NAD Auxotrophy.</title>
        <authorList>
            <person name="Kawasaki S."/>
            <person name="Ozawa K."/>
            <person name="Mori T."/>
            <person name="Yamamoto A."/>
            <person name="Ito M."/>
            <person name="Ohkuma M."/>
            <person name="Sakamoto M."/>
            <person name="Matsutani M."/>
        </authorList>
    </citation>
    <scope>NUCLEOTIDE SEQUENCE [LARGE SCALE GENOMIC DNA]</scope>
    <source>
        <strain evidence="2 3">Kim37-2</strain>
    </source>
</reference>
<organism evidence="2 3">
    <name type="scientific">Bombiscardovia nodaiensis</name>
    <dbReference type="NCBI Taxonomy" id="2932181"/>
    <lineage>
        <taxon>Bacteria</taxon>
        <taxon>Bacillati</taxon>
        <taxon>Actinomycetota</taxon>
        <taxon>Actinomycetes</taxon>
        <taxon>Bifidobacteriales</taxon>
        <taxon>Bifidobacteriaceae</taxon>
        <taxon>Bombiscardovia</taxon>
    </lineage>
</organism>
<dbReference type="InterPro" id="IPR049874">
    <property type="entry name" value="ROK_cs"/>
</dbReference>
<dbReference type="PROSITE" id="PS01125">
    <property type="entry name" value="ROK"/>
    <property type="match status" value="1"/>
</dbReference>